<sequence>MLQPAWQLASFRQLPMHEAGKSLQRSTIQQPMETPTIQFRPQFLQRSRSTTPEPQPISSPNQLGSSQFPQTSTTSQTQTLHLSSPPQPQQSLALNSSPPQDHNQDKPATYPPWPFLQSLSPTSLQPPGILAMTSPPKQQTDTHLPLQSTTPQLQLQPVIRHSPTDLQTQFPRQPATPQLQLQPVIRHSPTNLQQQFLQQPPTSRTQPTCGTCLNHGKKTRLKGHKRFCPYKNCKCELCKGVVEVRIASAQRTMATRLLKDKPQVNAQVVCDIIQARKAEIAAKGKSVRAESVRVCCGGSQTSKVFCMKPSQYQLDTL</sequence>
<keyword evidence="1 5" id="KW-0479">Metal-binding</keyword>
<keyword evidence="3 5" id="KW-0238">DNA-binding</keyword>
<feature type="domain" description="DM" evidence="7">
    <location>
        <begin position="209"/>
        <end position="256"/>
    </location>
</feature>
<gene>
    <name evidence="8" type="ORF">JTE90_019794</name>
</gene>
<dbReference type="Gene3D" id="4.10.1040.10">
    <property type="entry name" value="DM DNA-binding domain"/>
    <property type="match status" value="1"/>
</dbReference>
<dbReference type="PROSITE" id="PS50809">
    <property type="entry name" value="DM_2"/>
    <property type="match status" value="1"/>
</dbReference>
<dbReference type="SMART" id="SM00301">
    <property type="entry name" value="DM"/>
    <property type="match status" value="1"/>
</dbReference>
<feature type="region of interest" description="Disordered" evidence="6">
    <location>
        <begin position="46"/>
        <end position="145"/>
    </location>
</feature>
<dbReference type="PROSITE" id="PS40000">
    <property type="entry name" value="DM_1"/>
    <property type="match status" value="1"/>
</dbReference>
<feature type="region of interest" description="Disordered" evidence="6">
    <location>
        <begin position="19"/>
        <end position="38"/>
    </location>
</feature>
<accession>A0AAV6V708</accession>
<evidence type="ECO:0000313" key="8">
    <source>
        <dbReference type="EMBL" id="KAG8191858.1"/>
    </source>
</evidence>
<evidence type="ECO:0000256" key="4">
    <source>
        <dbReference type="ARBA" id="ARBA00023242"/>
    </source>
</evidence>
<evidence type="ECO:0000256" key="2">
    <source>
        <dbReference type="ARBA" id="ARBA00022833"/>
    </source>
</evidence>
<proteinExistence type="predicted"/>
<dbReference type="Proteomes" id="UP000827092">
    <property type="component" value="Unassembled WGS sequence"/>
</dbReference>
<feature type="compositionally biased region" description="Low complexity" evidence="6">
    <location>
        <begin position="65"/>
        <end position="79"/>
    </location>
</feature>
<dbReference type="InterPro" id="IPR001275">
    <property type="entry name" value="DM_DNA-bd"/>
</dbReference>
<name>A0AAV6V708_9ARAC</name>
<keyword evidence="2 5" id="KW-0862">Zinc</keyword>
<comment type="caution">
    <text evidence="8">The sequence shown here is derived from an EMBL/GenBank/DDBJ whole genome shotgun (WGS) entry which is preliminary data.</text>
</comment>
<dbReference type="GO" id="GO:0005634">
    <property type="term" value="C:nucleus"/>
    <property type="evidence" value="ECO:0007669"/>
    <property type="project" value="UniProtKB-SubCell"/>
</dbReference>
<feature type="DNA-binding region" description="DM" evidence="5">
    <location>
        <begin position="209"/>
        <end position="256"/>
    </location>
</feature>
<organism evidence="8 9">
    <name type="scientific">Oedothorax gibbosus</name>
    <dbReference type="NCBI Taxonomy" id="931172"/>
    <lineage>
        <taxon>Eukaryota</taxon>
        <taxon>Metazoa</taxon>
        <taxon>Ecdysozoa</taxon>
        <taxon>Arthropoda</taxon>
        <taxon>Chelicerata</taxon>
        <taxon>Arachnida</taxon>
        <taxon>Araneae</taxon>
        <taxon>Araneomorphae</taxon>
        <taxon>Entelegynae</taxon>
        <taxon>Araneoidea</taxon>
        <taxon>Linyphiidae</taxon>
        <taxon>Erigoninae</taxon>
        <taxon>Oedothorax</taxon>
    </lineage>
</organism>
<feature type="compositionally biased region" description="Polar residues" evidence="6">
    <location>
        <begin position="80"/>
        <end position="101"/>
    </location>
</feature>
<evidence type="ECO:0000259" key="7">
    <source>
        <dbReference type="PROSITE" id="PS50809"/>
    </source>
</evidence>
<feature type="compositionally biased region" description="Polar residues" evidence="6">
    <location>
        <begin position="23"/>
        <end position="38"/>
    </location>
</feature>
<protein>
    <recommendedName>
        <fullName evidence="7">DM domain-containing protein</fullName>
    </recommendedName>
</protein>
<evidence type="ECO:0000256" key="1">
    <source>
        <dbReference type="ARBA" id="ARBA00022723"/>
    </source>
</evidence>
<dbReference type="GO" id="GO:0006355">
    <property type="term" value="P:regulation of DNA-templated transcription"/>
    <property type="evidence" value="ECO:0007669"/>
    <property type="project" value="InterPro"/>
</dbReference>
<dbReference type="EMBL" id="JAFNEN010000150">
    <property type="protein sequence ID" value="KAG8191858.1"/>
    <property type="molecule type" value="Genomic_DNA"/>
</dbReference>
<evidence type="ECO:0000256" key="5">
    <source>
        <dbReference type="PROSITE-ProRule" id="PRU00070"/>
    </source>
</evidence>
<feature type="compositionally biased region" description="Polar residues" evidence="6">
    <location>
        <begin position="46"/>
        <end position="64"/>
    </location>
</feature>
<dbReference type="GO" id="GO:0043565">
    <property type="term" value="F:sequence-specific DNA binding"/>
    <property type="evidence" value="ECO:0007669"/>
    <property type="project" value="InterPro"/>
</dbReference>
<reference evidence="8 9" key="1">
    <citation type="journal article" date="2022" name="Nat. Ecol. Evol.">
        <title>A masculinizing supergene underlies an exaggerated male reproductive morph in a spider.</title>
        <authorList>
            <person name="Hendrickx F."/>
            <person name="De Corte Z."/>
            <person name="Sonet G."/>
            <person name="Van Belleghem S.M."/>
            <person name="Kostlbacher S."/>
            <person name="Vangestel C."/>
        </authorList>
    </citation>
    <scope>NUCLEOTIDE SEQUENCE [LARGE SCALE GENOMIC DNA]</scope>
    <source>
        <strain evidence="8">W744_W776</strain>
    </source>
</reference>
<keyword evidence="9" id="KW-1185">Reference proteome</keyword>
<dbReference type="SUPFAM" id="SSF82927">
    <property type="entry name" value="Cysteine-rich DNA binding domain, (DM domain)"/>
    <property type="match status" value="1"/>
</dbReference>
<dbReference type="Pfam" id="PF00751">
    <property type="entry name" value="DM"/>
    <property type="match status" value="1"/>
</dbReference>
<keyword evidence="4 5" id="KW-0539">Nucleus</keyword>
<comment type="subcellular location">
    <subcellularLocation>
        <location evidence="5">Nucleus</location>
    </subcellularLocation>
</comment>
<dbReference type="AlphaFoldDB" id="A0AAV6V708"/>
<dbReference type="GO" id="GO:0046872">
    <property type="term" value="F:metal ion binding"/>
    <property type="evidence" value="ECO:0007669"/>
    <property type="project" value="UniProtKB-KW"/>
</dbReference>
<evidence type="ECO:0000256" key="3">
    <source>
        <dbReference type="ARBA" id="ARBA00023125"/>
    </source>
</evidence>
<evidence type="ECO:0000313" key="9">
    <source>
        <dbReference type="Proteomes" id="UP000827092"/>
    </source>
</evidence>
<dbReference type="InterPro" id="IPR036407">
    <property type="entry name" value="DM_DNA-bd_sf"/>
</dbReference>
<evidence type="ECO:0000256" key="6">
    <source>
        <dbReference type="SAM" id="MobiDB-lite"/>
    </source>
</evidence>